<gene>
    <name evidence="8" type="ORF">UCRPA7_1068</name>
</gene>
<feature type="domain" description="Major facilitator superfamily (MFS) profile" evidence="7">
    <location>
        <begin position="12"/>
        <end position="379"/>
    </location>
</feature>
<evidence type="ECO:0000313" key="8">
    <source>
        <dbReference type="EMBL" id="EOO03405.1"/>
    </source>
</evidence>
<feature type="transmembrane region" description="Helical" evidence="6">
    <location>
        <begin position="280"/>
        <end position="300"/>
    </location>
</feature>
<proteinExistence type="inferred from homology"/>
<keyword evidence="9" id="KW-1185">Reference proteome</keyword>
<dbReference type="HOGENOM" id="CLU_729948_0_0_1"/>
<dbReference type="PROSITE" id="PS00217">
    <property type="entry name" value="SUGAR_TRANSPORT_2"/>
    <property type="match status" value="1"/>
</dbReference>
<name>R8BVR3_PHAM7</name>
<evidence type="ECO:0000256" key="5">
    <source>
        <dbReference type="ARBA" id="ARBA00023136"/>
    </source>
</evidence>
<evidence type="ECO:0000256" key="3">
    <source>
        <dbReference type="ARBA" id="ARBA00022692"/>
    </source>
</evidence>
<dbReference type="InterPro" id="IPR050360">
    <property type="entry name" value="MFS_Sugar_Transporters"/>
</dbReference>
<dbReference type="PANTHER" id="PTHR48022">
    <property type="entry name" value="PLASTIDIC GLUCOSE TRANSPORTER 4"/>
    <property type="match status" value="1"/>
</dbReference>
<dbReference type="RefSeq" id="XP_007911847.1">
    <property type="nucleotide sequence ID" value="XM_007913656.1"/>
</dbReference>
<keyword evidence="8" id="KW-0762">Sugar transport</keyword>
<dbReference type="eggNOG" id="KOG0254">
    <property type="taxonomic scope" value="Eukaryota"/>
</dbReference>
<feature type="transmembrane region" description="Helical" evidence="6">
    <location>
        <begin position="81"/>
        <end position="99"/>
    </location>
</feature>
<reference evidence="9" key="1">
    <citation type="journal article" date="2013" name="Genome Announc.">
        <title>Draft genome sequence of the ascomycete Phaeoacremonium aleophilum strain UCR-PA7, a causal agent of the esca disease complex in grapevines.</title>
        <authorList>
            <person name="Blanco-Ulate B."/>
            <person name="Rolshausen P."/>
            <person name="Cantu D."/>
        </authorList>
    </citation>
    <scope>NUCLEOTIDE SEQUENCE [LARGE SCALE GENOMIC DNA]</scope>
    <source>
        <strain evidence="9">UCR-PA7</strain>
    </source>
</reference>
<keyword evidence="4 6" id="KW-1133">Transmembrane helix</keyword>
<sequence>MEGKRLPKYLLASVLISNGGLLNGLDTGSIGAITNMAQFAESIGELSPFLLGFTVSLIMLTGSVPSIMAGHLADKFGRLKTILLGAILFGIGVILQGAAGTLAQFLVGRAVAGLGEGVYLTNVSVYITEIAPAKSRGMLAGMPQFMATAGVCVGYFICYGTVHIQSSMAWRLPYVIQGGLALAFGASCLILPESPRWLMLHGKRDEAIHALQQLNVSMTEAETGFLTATEQRPMGKIYASEIQPSHTRGTANSVASGLSFFTNWLVAILTPILLDKSAFGAYFLFGGLALGTVLVLAAYMPETRGRSLENIQEAFHQPKLKSVGHYVRQLVPAMRHRSNAAAGSSGEAIELDQGHRETLSTASSVDAAARGLRVDMVTA</sequence>
<dbReference type="OrthoDB" id="5399138at2759"/>
<dbReference type="GO" id="GO:0016020">
    <property type="term" value="C:membrane"/>
    <property type="evidence" value="ECO:0007669"/>
    <property type="project" value="UniProtKB-SubCell"/>
</dbReference>
<dbReference type="InterPro" id="IPR005829">
    <property type="entry name" value="Sugar_transporter_CS"/>
</dbReference>
<dbReference type="SUPFAM" id="SSF103473">
    <property type="entry name" value="MFS general substrate transporter"/>
    <property type="match status" value="2"/>
</dbReference>
<evidence type="ECO:0000256" key="6">
    <source>
        <dbReference type="SAM" id="Phobius"/>
    </source>
</evidence>
<dbReference type="InterPro" id="IPR020846">
    <property type="entry name" value="MFS_dom"/>
</dbReference>
<dbReference type="PROSITE" id="PS50850">
    <property type="entry name" value="MFS"/>
    <property type="match status" value="1"/>
</dbReference>
<dbReference type="GeneID" id="19321182"/>
<dbReference type="InterPro" id="IPR036259">
    <property type="entry name" value="MFS_trans_sf"/>
</dbReference>
<feature type="transmembrane region" description="Helical" evidence="6">
    <location>
        <begin position="139"/>
        <end position="162"/>
    </location>
</feature>
<dbReference type="AlphaFoldDB" id="R8BVR3"/>
<dbReference type="InterPro" id="IPR005828">
    <property type="entry name" value="MFS_sugar_transport-like"/>
</dbReference>
<keyword evidence="8" id="KW-0813">Transport</keyword>
<evidence type="ECO:0000256" key="2">
    <source>
        <dbReference type="ARBA" id="ARBA00010992"/>
    </source>
</evidence>
<dbReference type="Proteomes" id="UP000014074">
    <property type="component" value="Unassembled WGS sequence"/>
</dbReference>
<comment type="subcellular location">
    <subcellularLocation>
        <location evidence="1">Membrane</location>
        <topology evidence="1">Multi-pass membrane protein</topology>
    </subcellularLocation>
</comment>
<feature type="transmembrane region" description="Helical" evidence="6">
    <location>
        <begin position="254"/>
        <end position="274"/>
    </location>
</feature>
<evidence type="ECO:0000313" key="9">
    <source>
        <dbReference type="Proteomes" id="UP000014074"/>
    </source>
</evidence>
<dbReference type="GO" id="GO:0005351">
    <property type="term" value="F:carbohydrate:proton symporter activity"/>
    <property type="evidence" value="ECO:0007669"/>
    <property type="project" value="TreeGrafter"/>
</dbReference>
<feature type="transmembrane region" description="Helical" evidence="6">
    <location>
        <begin position="48"/>
        <end position="69"/>
    </location>
</feature>
<comment type="similarity">
    <text evidence="2">Belongs to the major facilitator superfamily. Sugar transporter (TC 2.A.1.1) family.</text>
</comment>
<keyword evidence="5 6" id="KW-0472">Membrane</keyword>
<evidence type="ECO:0000259" key="7">
    <source>
        <dbReference type="PROSITE" id="PS50850"/>
    </source>
</evidence>
<dbReference type="KEGG" id="tmn:UCRPA7_1068"/>
<keyword evidence="3 6" id="KW-0812">Transmembrane</keyword>
<evidence type="ECO:0000256" key="4">
    <source>
        <dbReference type="ARBA" id="ARBA00022989"/>
    </source>
</evidence>
<organism evidence="8 9">
    <name type="scientific">Phaeoacremonium minimum (strain UCR-PA7)</name>
    <name type="common">Esca disease fungus</name>
    <name type="synonym">Togninia minima</name>
    <dbReference type="NCBI Taxonomy" id="1286976"/>
    <lineage>
        <taxon>Eukaryota</taxon>
        <taxon>Fungi</taxon>
        <taxon>Dikarya</taxon>
        <taxon>Ascomycota</taxon>
        <taxon>Pezizomycotina</taxon>
        <taxon>Sordariomycetes</taxon>
        <taxon>Sordariomycetidae</taxon>
        <taxon>Togniniales</taxon>
        <taxon>Togniniaceae</taxon>
        <taxon>Phaeoacremonium</taxon>
    </lineage>
</organism>
<accession>R8BVR3</accession>
<dbReference type="Pfam" id="PF00083">
    <property type="entry name" value="Sugar_tr"/>
    <property type="match status" value="2"/>
</dbReference>
<protein>
    <submittedName>
        <fullName evidence="8">Putative mfs sugar transporter protein</fullName>
    </submittedName>
</protein>
<dbReference type="PANTHER" id="PTHR48022:SF2">
    <property type="entry name" value="PLASTIDIC GLUCOSE TRANSPORTER 4"/>
    <property type="match status" value="1"/>
</dbReference>
<dbReference type="EMBL" id="KB932833">
    <property type="protein sequence ID" value="EOO03405.1"/>
    <property type="molecule type" value="Genomic_DNA"/>
</dbReference>
<dbReference type="Gene3D" id="1.20.1250.20">
    <property type="entry name" value="MFS general substrate transporter like domains"/>
    <property type="match status" value="2"/>
</dbReference>
<evidence type="ECO:0000256" key="1">
    <source>
        <dbReference type="ARBA" id="ARBA00004141"/>
    </source>
</evidence>